<dbReference type="Proteomes" id="UP001138500">
    <property type="component" value="Unassembled WGS sequence"/>
</dbReference>
<evidence type="ECO:0008006" key="4">
    <source>
        <dbReference type="Google" id="ProtNLM"/>
    </source>
</evidence>
<protein>
    <recommendedName>
        <fullName evidence="4">Secreted protein</fullName>
    </recommendedName>
</protein>
<keyword evidence="3" id="KW-1185">Reference proteome</keyword>
<comment type="caution">
    <text evidence="2">The sequence shown here is derived from an EMBL/GenBank/DDBJ whole genome shotgun (WGS) entry which is preliminary data.</text>
</comment>
<feature type="signal peptide" evidence="1">
    <location>
        <begin position="1"/>
        <end position="15"/>
    </location>
</feature>
<dbReference type="EMBL" id="RIBY02000225">
    <property type="protein sequence ID" value="KAH9844761.1"/>
    <property type="molecule type" value="Genomic_DNA"/>
</dbReference>
<reference evidence="2 3" key="2">
    <citation type="journal article" date="2021" name="Curr. Genet.">
        <title>Genetic response to nitrogen starvation in the aggressive Eucalyptus foliar pathogen Teratosphaeria destructans.</title>
        <authorList>
            <person name="Havenga M."/>
            <person name="Wingfield B.D."/>
            <person name="Wingfield M.J."/>
            <person name="Dreyer L.L."/>
            <person name="Roets F."/>
            <person name="Aylward J."/>
        </authorList>
    </citation>
    <scope>NUCLEOTIDE SEQUENCE [LARGE SCALE GENOMIC DNA]</scope>
    <source>
        <strain evidence="2">CMW44962</strain>
    </source>
</reference>
<reference evidence="2 3" key="1">
    <citation type="journal article" date="2018" name="IMA Fungus">
        <title>IMA Genome-F 10: Nine draft genome sequences of Claviceps purpurea s.lat., including C. arundinis, C. humidiphila, and C. cf. spartinae, pseudomolecules for the pitch canker pathogen Fusarium circinatum, draft genome of Davidsoniella eucalypti, Grosmannia galeiformis, Quambalaria eucalypti, and Teratosphaeria destructans.</title>
        <authorList>
            <person name="Wingfield B.D."/>
            <person name="Liu M."/>
            <person name="Nguyen H.D."/>
            <person name="Lane F.A."/>
            <person name="Morgan S.W."/>
            <person name="De Vos L."/>
            <person name="Wilken P.M."/>
            <person name="Duong T.A."/>
            <person name="Aylward J."/>
            <person name="Coetzee M.P."/>
            <person name="Dadej K."/>
            <person name="De Beer Z.W."/>
            <person name="Findlay W."/>
            <person name="Havenga M."/>
            <person name="Kolarik M."/>
            <person name="Menzies J.G."/>
            <person name="Naidoo K."/>
            <person name="Pochopski O."/>
            <person name="Shoukouhi P."/>
            <person name="Santana Q.C."/>
            <person name="Seifert K.A."/>
            <person name="Soal N."/>
            <person name="Steenkamp E.T."/>
            <person name="Tatham C.T."/>
            <person name="van der Nest M.A."/>
            <person name="Wingfield M.J."/>
        </authorList>
    </citation>
    <scope>NUCLEOTIDE SEQUENCE [LARGE SCALE GENOMIC DNA]</scope>
    <source>
        <strain evidence="2">CMW44962</strain>
    </source>
</reference>
<gene>
    <name evidence="2" type="ORF">Tdes44962_MAKER07106</name>
</gene>
<keyword evidence="1" id="KW-0732">Signal</keyword>
<feature type="chain" id="PRO_5040995122" description="Secreted protein" evidence="1">
    <location>
        <begin position="16"/>
        <end position="81"/>
    </location>
</feature>
<evidence type="ECO:0000256" key="1">
    <source>
        <dbReference type="SAM" id="SignalP"/>
    </source>
</evidence>
<evidence type="ECO:0000313" key="2">
    <source>
        <dbReference type="EMBL" id="KAH9844761.1"/>
    </source>
</evidence>
<name>A0A9W7W6L6_9PEZI</name>
<sequence>MKVAILLYIIPAVLAWTCQPSPNGQDAGYCNPNAQEEGAYGSAQMCDPQYPCKKKDNKCDANLKTIWVKERQRYENRAKCY</sequence>
<dbReference type="OrthoDB" id="10370545at2759"/>
<evidence type="ECO:0000313" key="3">
    <source>
        <dbReference type="Proteomes" id="UP001138500"/>
    </source>
</evidence>
<organism evidence="2 3">
    <name type="scientific">Teratosphaeria destructans</name>
    <dbReference type="NCBI Taxonomy" id="418781"/>
    <lineage>
        <taxon>Eukaryota</taxon>
        <taxon>Fungi</taxon>
        <taxon>Dikarya</taxon>
        <taxon>Ascomycota</taxon>
        <taxon>Pezizomycotina</taxon>
        <taxon>Dothideomycetes</taxon>
        <taxon>Dothideomycetidae</taxon>
        <taxon>Mycosphaerellales</taxon>
        <taxon>Teratosphaeriaceae</taxon>
        <taxon>Teratosphaeria</taxon>
    </lineage>
</organism>
<accession>A0A9W7W6L6</accession>
<proteinExistence type="predicted"/>
<dbReference type="AlphaFoldDB" id="A0A9W7W6L6"/>